<reference evidence="1 2" key="1">
    <citation type="journal article" date="2021" name="Elife">
        <title>Chloroplast acquisition without the gene transfer in kleptoplastic sea slugs, Plakobranchus ocellatus.</title>
        <authorList>
            <person name="Maeda T."/>
            <person name="Takahashi S."/>
            <person name="Yoshida T."/>
            <person name="Shimamura S."/>
            <person name="Takaki Y."/>
            <person name="Nagai Y."/>
            <person name="Toyoda A."/>
            <person name="Suzuki Y."/>
            <person name="Arimoto A."/>
            <person name="Ishii H."/>
            <person name="Satoh N."/>
            <person name="Nishiyama T."/>
            <person name="Hasebe M."/>
            <person name="Maruyama T."/>
            <person name="Minagawa J."/>
            <person name="Obokata J."/>
            <person name="Shigenobu S."/>
        </authorList>
    </citation>
    <scope>NUCLEOTIDE SEQUENCE [LARGE SCALE GENOMIC DNA]</scope>
</reference>
<gene>
    <name evidence="1" type="ORF">PoB_007134200</name>
</gene>
<protein>
    <submittedName>
        <fullName evidence="1">Uncharacterized protein</fullName>
    </submittedName>
</protein>
<dbReference type="EMBL" id="BLXT01007982">
    <property type="protein sequence ID" value="GFO44837.1"/>
    <property type="molecule type" value="Genomic_DNA"/>
</dbReference>
<name>A0AAV4DKM4_9GAST</name>
<evidence type="ECO:0000313" key="1">
    <source>
        <dbReference type="EMBL" id="GFO44837.1"/>
    </source>
</evidence>
<comment type="caution">
    <text evidence="1">The sequence shown here is derived from an EMBL/GenBank/DDBJ whole genome shotgun (WGS) entry which is preliminary data.</text>
</comment>
<accession>A0AAV4DKM4</accession>
<proteinExistence type="predicted"/>
<dbReference type="AlphaFoldDB" id="A0AAV4DKM4"/>
<dbReference type="Proteomes" id="UP000735302">
    <property type="component" value="Unassembled WGS sequence"/>
</dbReference>
<evidence type="ECO:0000313" key="2">
    <source>
        <dbReference type="Proteomes" id="UP000735302"/>
    </source>
</evidence>
<sequence length="153" mass="17059">MPSVFHNDVLFSIAGFLCRKLMLKLKCLACLDAIGKRASACPDLDVNPHAALTLRKDRGGLLTSNDIYRIVCEVDKVLRRLITTSNMTTLSSKAVVAVQLVLICENIRHSLFQVLPDHVVDTHNPLTDDHGTQIIKLVCHMFIDIYNVHCHAT</sequence>
<organism evidence="1 2">
    <name type="scientific">Plakobranchus ocellatus</name>
    <dbReference type="NCBI Taxonomy" id="259542"/>
    <lineage>
        <taxon>Eukaryota</taxon>
        <taxon>Metazoa</taxon>
        <taxon>Spiralia</taxon>
        <taxon>Lophotrochozoa</taxon>
        <taxon>Mollusca</taxon>
        <taxon>Gastropoda</taxon>
        <taxon>Heterobranchia</taxon>
        <taxon>Euthyneura</taxon>
        <taxon>Panpulmonata</taxon>
        <taxon>Sacoglossa</taxon>
        <taxon>Placobranchoidea</taxon>
        <taxon>Plakobranchidae</taxon>
        <taxon>Plakobranchus</taxon>
    </lineage>
</organism>
<keyword evidence="2" id="KW-1185">Reference proteome</keyword>